<name>A0ABM1C326_LIMPO</name>
<dbReference type="InterPro" id="IPR004018">
    <property type="entry name" value="RPEL_repeat"/>
</dbReference>
<dbReference type="Proteomes" id="UP000694941">
    <property type="component" value="Unplaced"/>
</dbReference>
<sequence>MLNLPVLGMPNSSAIERDNQIYWGIQLDQDLLETIITLYPEWFRDYNLNLTTMADWNANNTNGIGGSGSRNTVIPLSQSRDSVSSRKAEVDEDSLQKSMEKNKESLKKKLLQRRPISQLVEQGIMP</sequence>
<proteinExistence type="predicted"/>
<evidence type="ECO:0000256" key="3">
    <source>
        <dbReference type="SAM" id="MobiDB-lite"/>
    </source>
</evidence>
<dbReference type="GeneID" id="106477277"/>
<keyword evidence="4" id="KW-1185">Reference proteome</keyword>
<feature type="compositionally biased region" description="Polar residues" evidence="3">
    <location>
        <begin position="69"/>
        <end position="82"/>
    </location>
</feature>
<evidence type="ECO:0000313" key="4">
    <source>
        <dbReference type="Proteomes" id="UP000694941"/>
    </source>
</evidence>
<evidence type="ECO:0000256" key="2">
    <source>
        <dbReference type="PROSITE-ProRule" id="PRU00401"/>
    </source>
</evidence>
<accession>A0ABM1C326</accession>
<feature type="compositionally biased region" description="Basic and acidic residues" evidence="3">
    <location>
        <begin position="83"/>
        <end position="107"/>
    </location>
</feature>
<dbReference type="PROSITE" id="PS51073">
    <property type="entry name" value="RPEL"/>
    <property type="match status" value="1"/>
</dbReference>
<dbReference type="Gene3D" id="6.10.140.2040">
    <property type="match status" value="1"/>
</dbReference>
<feature type="region of interest" description="Disordered" evidence="3">
    <location>
        <begin position="61"/>
        <end position="110"/>
    </location>
</feature>
<protein>
    <submittedName>
        <fullName evidence="5">Uncharacterized protein LOC106477277</fullName>
    </submittedName>
</protein>
<reference evidence="5" key="1">
    <citation type="submission" date="2025-08" db="UniProtKB">
        <authorList>
            <consortium name="RefSeq"/>
        </authorList>
    </citation>
    <scope>IDENTIFICATION</scope>
    <source>
        <tissue evidence="5">Muscle</tissue>
    </source>
</reference>
<evidence type="ECO:0000313" key="5">
    <source>
        <dbReference type="RefSeq" id="XP_013793320.1"/>
    </source>
</evidence>
<dbReference type="RefSeq" id="XP_013793320.1">
    <property type="nucleotide sequence ID" value="XM_013937866.1"/>
</dbReference>
<gene>
    <name evidence="5" type="primary">LOC106477277</name>
</gene>
<feature type="repeat" description="RPEL" evidence="2">
    <location>
        <begin position="104"/>
        <end position="126"/>
    </location>
</feature>
<feature type="non-terminal residue" evidence="5">
    <location>
        <position position="126"/>
    </location>
</feature>
<keyword evidence="1" id="KW-0677">Repeat</keyword>
<organism evidence="4 5">
    <name type="scientific">Limulus polyphemus</name>
    <name type="common">Atlantic horseshoe crab</name>
    <dbReference type="NCBI Taxonomy" id="6850"/>
    <lineage>
        <taxon>Eukaryota</taxon>
        <taxon>Metazoa</taxon>
        <taxon>Ecdysozoa</taxon>
        <taxon>Arthropoda</taxon>
        <taxon>Chelicerata</taxon>
        <taxon>Merostomata</taxon>
        <taxon>Xiphosura</taxon>
        <taxon>Limulidae</taxon>
        <taxon>Limulus</taxon>
    </lineage>
</organism>
<evidence type="ECO:0000256" key="1">
    <source>
        <dbReference type="ARBA" id="ARBA00022737"/>
    </source>
</evidence>